<comment type="pathway">
    <text evidence="10">Protein modification; protein ubiquitination.</text>
</comment>
<dbReference type="InterPro" id="IPR013083">
    <property type="entry name" value="Znf_RING/FYVE/PHD"/>
</dbReference>
<proteinExistence type="inferred from homology"/>
<keyword evidence="5 10" id="KW-0747">Spliceosome</keyword>
<evidence type="ECO:0000313" key="13">
    <source>
        <dbReference type="Proteomes" id="UP000094565"/>
    </source>
</evidence>
<feature type="domain" description="U-box" evidence="11">
    <location>
        <begin position="2"/>
        <end position="77"/>
    </location>
</feature>
<evidence type="ECO:0000256" key="6">
    <source>
        <dbReference type="ARBA" id="ARBA00022763"/>
    </source>
</evidence>
<dbReference type="GO" id="GO:0061630">
    <property type="term" value="F:ubiquitin protein ligase activity"/>
    <property type="evidence" value="ECO:0007669"/>
    <property type="project" value="UniProtKB-UniRule"/>
</dbReference>
<evidence type="ECO:0000313" key="12">
    <source>
        <dbReference type="EMBL" id="ANZ77704.1"/>
    </source>
</evidence>
<dbReference type="UniPathway" id="UPA00143"/>
<dbReference type="SMART" id="SM00504">
    <property type="entry name" value="Ubox"/>
    <property type="match status" value="1"/>
</dbReference>
<evidence type="ECO:0000256" key="9">
    <source>
        <dbReference type="ARBA" id="ARBA00023242"/>
    </source>
</evidence>
<dbReference type="GO" id="GO:0005737">
    <property type="term" value="C:cytoplasm"/>
    <property type="evidence" value="ECO:0007669"/>
    <property type="project" value="TreeGrafter"/>
</dbReference>
<dbReference type="GO" id="GO:0000974">
    <property type="term" value="C:Prp19 complex"/>
    <property type="evidence" value="ECO:0007669"/>
    <property type="project" value="UniProtKB-UniRule"/>
</dbReference>
<dbReference type="Pfam" id="PF08606">
    <property type="entry name" value="Prp19"/>
    <property type="match status" value="1"/>
</dbReference>
<dbReference type="AlphaFoldDB" id="A0A1B2JI39"/>
<evidence type="ECO:0000256" key="4">
    <source>
        <dbReference type="ARBA" id="ARBA00022664"/>
    </source>
</evidence>
<dbReference type="FunFam" id="3.30.40.10:FF:000027">
    <property type="entry name" value="Pre-mRNA-processing factor 19, putative"/>
    <property type="match status" value="1"/>
</dbReference>
<keyword evidence="4 10" id="KW-0507">mRNA processing</keyword>
<evidence type="ECO:0000256" key="7">
    <source>
        <dbReference type="ARBA" id="ARBA00023187"/>
    </source>
</evidence>
<protein>
    <recommendedName>
        <fullName evidence="10">Pre-mRNA-processing factor 19</fullName>
        <ecNumber evidence="10">2.3.2.27</ecNumber>
    </recommendedName>
</protein>
<evidence type="ECO:0000256" key="2">
    <source>
        <dbReference type="ARBA" id="ARBA00006388"/>
    </source>
</evidence>
<keyword evidence="3" id="KW-0853">WD repeat</keyword>
<dbReference type="SUPFAM" id="SSF50978">
    <property type="entry name" value="WD40 repeat-like"/>
    <property type="match status" value="1"/>
</dbReference>
<accession>A0A1B2JI39</accession>
<evidence type="ECO:0000259" key="11">
    <source>
        <dbReference type="PROSITE" id="PS51698"/>
    </source>
</evidence>
<dbReference type="Proteomes" id="UP000094565">
    <property type="component" value="Chromosome 4"/>
</dbReference>
<keyword evidence="13" id="KW-1185">Reference proteome</keyword>
<dbReference type="GO" id="GO:0071006">
    <property type="term" value="C:U2-type catalytic step 1 spliceosome"/>
    <property type="evidence" value="ECO:0007669"/>
    <property type="project" value="TreeGrafter"/>
</dbReference>
<keyword evidence="6 10" id="KW-0227">DNA damage</keyword>
<evidence type="ECO:0000256" key="5">
    <source>
        <dbReference type="ARBA" id="ARBA00022728"/>
    </source>
</evidence>
<dbReference type="EMBL" id="CP014587">
    <property type="protein sequence ID" value="ANZ77704.1"/>
    <property type="molecule type" value="Genomic_DNA"/>
</dbReference>
<comment type="catalytic activity">
    <reaction evidence="10">
        <text>S-ubiquitinyl-[E2 ubiquitin-conjugating enzyme]-L-cysteine + [acceptor protein]-L-lysine = [E2 ubiquitin-conjugating enzyme]-L-cysteine + N(6)-ubiquitinyl-[acceptor protein]-L-lysine.</text>
        <dbReference type="EC" id="2.3.2.27"/>
    </reaction>
</comment>
<dbReference type="InterPro" id="IPR015943">
    <property type="entry name" value="WD40/YVTN_repeat-like_dom_sf"/>
</dbReference>
<dbReference type="OrthoDB" id="687049at2759"/>
<dbReference type="PROSITE" id="PS51698">
    <property type="entry name" value="U_BOX"/>
    <property type="match status" value="1"/>
</dbReference>
<organism evidence="12 13">
    <name type="scientific">Komagataella pastoris</name>
    <name type="common">Yeast</name>
    <name type="synonym">Pichia pastoris</name>
    <dbReference type="NCBI Taxonomy" id="4922"/>
    <lineage>
        <taxon>Eukaryota</taxon>
        <taxon>Fungi</taxon>
        <taxon>Dikarya</taxon>
        <taxon>Ascomycota</taxon>
        <taxon>Saccharomycotina</taxon>
        <taxon>Pichiomycetes</taxon>
        <taxon>Pichiales</taxon>
        <taxon>Pichiaceae</taxon>
        <taxon>Komagataella</taxon>
    </lineage>
</organism>
<evidence type="ECO:0000256" key="3">
    <source>
        <dbReference type="ARBA" id="ARBA00022574"/>
    </source>
</evidence>
<dbReference type="GO" id="GO:0070534">
    <property type="term" value="P:protein K63-linked ubiquitination"/>
    <property type="evidence" value="ECO:0007669"/>
    <property type="project" value="UniProtKB-UniRule"/>
</dbReference>
<sequence>MKSPPKMFCSLSGKPTTNPVISPKSKRIFDRDTLLGYLKSNNNTDPITEESLTEEELINVETDPIPLVKHTTSTSIPSLLSSLQNEWDALALEVFQLRKQLVTAKEELSVALYHHDAAVRVAAKAIRERDEARKGLQELVANISNGDAVMPDTENIEEAAPDEETFESRIVSAQKELFQKHKSEKVKSKFDLNADIEIKEPEIIWRNEFEHSDIIDFERNAETNRTLITLNNSVVLLIQNDDGKQIHKFDHFNEQVVATGWINNIAYVVSESKILFENDSSAELKEIQTAKPHPSLPLLIIQTLEELRVYDVEKQEFIYTIPISFKQLDIHVDGDLLAGTNGHVIEIYNLSKGEQVLTLDLIPQDSNITQLQFGPNGYWLLASYGQHVAIIDLRKGTIANTIEGEGEVIIADFTVDPTSTLICVANTSSIILFKYSKKARSWTKTNERSVSSILKAKFTSGSEILVANDKSILQVNLAQ</sequence>
<keyword evidence="8 10" id="KW-0234">DNA repair</keyword>
<keyword evidence="9 10" id="KW-0539">Nucleus</keyword>
<dbReference type="InterPro" id="IPR003613">
    <property type="entry name" value="Ubox_domain"/>
</dbReference>
<name>A0A1B2JI39_PICPA</name>
<keyword evidence="10" id="KW-0833">Ubl conjugation pathway</keyword>
<evidence type="ECO:0000256" key="8">
    <source>
        <dbReference type="ARBA" id="ARBA00023204"/>
    </source>
</evidence>
<reference evidence="12 13" key="1">
    <citation type="submission" date="2016-02" db="EMBL/GenBank/DDBJ databases">
        <title>Comparative genomic and transcriptomic foundation for Pichia pastoris.</title>
        <authorList>
            <person name="Love K.R."/>
            <person name="Shah K.A."/>
            <person name="Whittaker C.A."/>
            <person name="Wu J."/>
            <person name="Bartlett M.C."/>
            <person name="Ma D."/>
            <person name="Leeson R.L."/>
            <person name="Priest M."/>
            <person name="Young S.K."/>
            <person name="Love J.C."/>
        </authorList>
    </citation>
    <scope>NUCLEOTIDE SEQUENCE [LARGE SCALE GENOMIC DNA]</scope>
    <source>
        <strain evidence="12 13">ATCC 28485</strain>
    </source>
</reference>
<evidence type="ECO:0000256" key="10">
    <source>
        <dbReference type="RuleBase" id="RU367101"/>
    </source>
</evidence>
<dbReference type="Pfam" id="PF04564">
    <property type="entry name" value="U-box"/>
    <property type="match status" value="1"/>
</dbReference>
<comment type="similarity">
    <text evidence="2 10">Belongs to the WD repeat PRP19 family.</text>
</comment>
<dbReference type="GO" id="GO:0000398">
    <property type="term" value="P:mRNA splicing, via spliceosome"/>
    <property type="evidence" value="ECO:0007669"/>
    <property type="project" value="InterPro"/>
</dbReference>
<dbReference type="PANTHER" id="PTHR43995:SF1">
    <property type="entry name" value="PRE-MRNA-PROCESSING FACTOR 19"/>
    <property type="match status" value="1"/>
</dbReference>
<dbReference type="GO" id="GO:0006281">
    <property type="term" value="P:DNA repair"/>
    <property type="evidence" value="ECO:0007669"/>
    <property type="project" value="UniProtKB-KW"/>
</dbReference>
<dbReference type="InterPro" id="IPR013915">
    <property type="entry name" value="Prp19_cc"/>
</dbReference>
<dbReference type="SUPFAM" id="SSF57850">
    <property type="entry name" value="RING/U-box"/>
    <property type="match status" value="1"/>
</dbReference>
<dbReference type="InterPro" id="IPR036322">
    <property type="entry name" value="WD40_repeat_dom_sf"/>
</dbReference>
<dbReference type="InterPro" id="IPR038959">
    <property type="entry name" value="Prp19"/>
</dbReference>
<evidence type="ECO:0000256" key="1">
    <source>
        <dbReference type="ARBA" id="ARBA00004123"/>
    </source>
</evidence>
<keyword evidence="7 10" id="KW-0508">mRNA splicing</keyword>
<comment type="function">
    <text evidence="10">Ubiquitin-protein ligase which is mainly involved pre-mRNA splicing and DNA repair. Required for pre-mRNA splicing as component of the spliceosome.</text>
</comment>
<keyword evidence="10" id="KW-0808">Transferase</keyword>
<dbReference type="EC" id="2.3.2.27" evidence="10"/>
<comment type="subunit">
    <text evidence="10">Homotetramer.</text>
</comment>
<dbReference type="Gene3D" id="3.30.40.10">
    <property type="entry name" value="Zinc/RING finger domain, C3HC4 (zinc finger)"/>
    <property type="match status" value="1"/>
</dbReference>
<comment type="subcellular location">
    <subcellularLocation>
        <location evidence="1 10">Nucleus</location>
    </subcellularLocation>
</comment>
<dbReference type="Gene3D" id="2.130.10.10">
    <property type="entry name" value="YVTN repeat-like/Quinoprotein amine dehydrogenase"/>
    <property type="match status" value="1"/>
</dbReference>
<dbReference type="PANTHER" id="PTHR43995">
    <property type="entry name" value="PRE-MRNA-PROCESSING FACTOR 19"/>
    <property type="match status" value="1"/>
</dbReference>
<gene>
    <name evidence="12" type="primary">PRP19</name>
    <name evidence="12" type="ORF">ATY40_BA7504550</name>
</gene>